<dbReference type="Proteomes" id="UP000632828">
    <property type="component" value="Unassembled WGS sequence"/>
</dbReference>
<name>A0A8J6QYF9_9BACT</name>
<dbReference type="AlphaFoldDB" id="A0A8J6QYF9"/>
<gene>
    <name evidence="2" type="ORF">ICT70_10955</name>
</gene>
<feature type="domain" description="GerMN" evidence="1">
    <location>
        <begin position="78"/>
        <end position="166"/>
    </location>
</feature>
<reference evidence="2" key="1">
    <citation type="submission" date="2020-09" db="EMBL/GenBank/DDBJ databases">
        <title>Pelobacter alkaliphilus sp. nov., a novel anaerobic arsenate-reducing bacterium from terrestrial mud volcano.</title>
        <authorList>
            <person name="Khomyakova M.A."/>
            <person name="Merkel A.Y."/>
            <person name="Slobodkin A.I."/>
        </authorList>
    </citation>
    <scope>NUCLEOTIDE SEQUENCE</scope>
    <source>
        <strain evidence="2">M08fum</strain>
    </source>
</reference>
<dbReference type="SMART" id="SM00909">
    <property type="entry name" value="Germane"/>
    <property type="match status" value="1"/>
</dbReference>
<dbReference type="Pfam" id="PF10646">
    <property type="entry name" value="Germane"/>
    <property type="match status" value="1"/>
</dbReference>
<dbReference type="InterPro" id="IPR019606">
    <property type="entry name" value="GerMN"/>
</dbReference>
<evidence type="ECO:0000313" key="2">
    <source>
        <dbReference type="EMBL" id="MBD1401193.1"/>
    </source>
</evidence>
<protein>
    <submittedName>
        <fullName evidence="2">GerMN domain-containing protein</fullName>
    </submittedName>
</protein>
<dbReference type="RefSeq" id="WP_191156533.1">
    <property type="nucleotide sequence ID" value="NZ_JACWUN010000012.1"/>
</dbReference>
<evidence type="ECO:0000313" key="3">
    <source>
        <dbReference type="Proteomes" id="UP000632828"/>
    </source>
</evidence>
<proteinExistence type="predicted"/>
<evidence type="ECO:0000259" key="1">
    <source>
        <dbReference type="SMART" id="SM00909"/>
    </source>
</evidence>
<dbReference type="EMBL" id="JACWUN010000012">
    <property type="protein sequence ID" value="MBD1401193.1"/>
    <property type="molecule type" value="Genomic_DNA"/>
</dbReference>
<organism evidence="2 3">
    <name type="scientific">Pelovirga terrestris</name>
    <dbReference type="NCBI Taxonomy" id="2771352"/>
    <lineage>
        <taxon>Bacteria</taxon>
        <taxon>Pseudomonadati</taxon>
        <taxon>Thermodesulfobacteriota</taxon>
        <taxon>Desulfuromonadia</taxon>
        <taxon>Geobacterales</taxon>
        <taxon>Geobacteraceae</taxon>
        <taxon>Pelovirga</taxon>
    </lineage>
</organism>
<keyword evidence="3" id="KW-1185">Reference proteome</keyword>
<sequence length="216" mass="24465">MKRVVFILAAVLITGIALGYILGWFFQAARDEEAPVPELIEETLAEREVTLYFADPRGRYLARETTIISGCEDDRDCVRALLEQLINGPRGDNVRVLPAATRIEGVELENDLVRINFSRHLVDHHPGGSITELLSIYSLINSLSESFPYLRQMQILVEGEVRQTLKGHVRIDHPVYADYTLTEPPRIDGGDNPPTHDEKDYREIERLIEEATIDAN</sequence>
<accession>A0A8J6QYF9</accession>
<comment type="caution">
    <text evidence="2">The sequence shown here is derived from an EMBL/GenBank/DDBJ whole genome shotgun (WGS) entry which is preliminary data.</text>
</comment>